<organism evidence="1 2">
    <name type="scientific">Planomonospora venezuelensis</name>
    <dbReference type="NCBI Taxonomy" id="1999"/>
    <lineage>
        <taxon>Bacteria</taxon>
        <taxon>Bacillati</taxon>
        <taxon>Actinomycetota</taxon>
        <taxon>Actinomycetes</taxon>
        <taxon>Streptosporangiales</taxon>
        <taxon>Streptosporangiaceae</taxon>
        <taxon>Planomonospora</taxon>
    </lineage>
</organism>
<proteinExistence type="predicted"/>
<dbReference type="AlphaFoldDB" id="A0A841D386"/>
<dbReference type="EMBL" id="JACHJJ010000015">
    <property type="protein sequence ID" value="MBB5965132.1"/>
    <property type="molecule type" value="Genomic_DNA"/>
</dbReference>
<keyword evidence="2" id="KW-1185">Reference proteome</keyword>
<name>A0A841D386_PLAVE</name>
<protein>
    <submittedName>
        <fullName evidence="1">Uncharacterized protein</fullName>
    </submittedName>
</protein>
<dbReference type="Proteomes" id="UP000562352">
    <property type="component" value="Unassembled WGS sequence"/>
</dbReference>
<sequence>MPPYVARIKIRDIRSAARRRAPGDTKVVDLRAYTGGNVIRFPRPGGPTSAA</sequence>
<evidence type="ECO:0000313" key="1">
    <source>
        <dbReference type="EMBL" id="MBB5965132.1"/>
    </source>
</evidence>
<comment type="caution">
    <text evidence="1">The sequence shown here is derived from an EMBL/GenBank/DDBJ whole genome shotgun (WGS) entry which is preliminary data.</text>
</comment>
<gene>
    <name evidence="1" type="ORF">FHS22_004418</name>
</gene>
<dbReference type="RefSeq" id="WP_184944476.1">
    <property type="nucleotide sequence ID" value="NZ_JACHJJ010000015.1"/>
</dbReference>
<evidence type="ECO:0000313" key="2">
    <source>
        <dbReference type="Proteomes" id="UP000562352"/>
    </source>
</evidence>
<accession>A0A841D386</accession>
<reference evidence="1 2" key="1">
    <citation type="submission" date="2020-08" db="EMBL/GenBank/DDBJ databases">
        <title>Genomic Encyclopedia of Type Strains, Phase III (KMG-III): the genomes of soil and plant-associated and newly described type strains.</title>
        <authorList>
            <person name="Whitman W."/>
        </authorList>
    </citation>
    <scope>NUCLEOTIDE SEQUENCE [LARGE SCALE GENOMIC DNA]</scope>
    <source>
        <strain evidence="1 2">CECT 3303</strain>
    </source>
</reference>